<dbReference type="InterPro" id="IPR054722">
    <property type="entry name" value="PolX-like_BBD"/>
</dbReference>
<gene>
    <name evidence="3" type="ORF">PENARI_c041G04161</name>
</gene>
<dbReference type="Pfam" id="PF22936">
    <property type="entry name" value="Pol_BBD"/>
    <property type="match status" value="1"/>
</dbReference>
<evidence type="ECO:0000259" key="2">
    <source>
        <dbReference type="Pfam" id="PF22936"/>
    </source>
</evidence>
<accession>A0A1F5L3L8</accession>
<dbReference type="EMBL" id="LXJU01000041">
    <property type="protein sequence ID" value="OGE47570.1"/>
    <property type="molecule type" value="Genomic_DNA"/>
</dbReference>
<protein>
    <recommendedName>
        <fullName evidence="2">Retrovirus-related Pol polyprotein from transposon TNT 1-94-like beta-barrel domain-containing protein</fullName>
    </recommendedName>
</protein>
<dbReference type="RefSeq" id="XP_022483029.1">
    <property type="nucleotide sequence ID" value="XM_022637111.1"/>
</dbReference>
<keyword evidence="4" id="KW-1185">Reference proteome</keyword>
<comment type="caution">
    <text evidence="3">The sequence shown here is derived from an EMBL/GenBank/DDBJ whole genome shotgun (WGS) entry which is preliminary data.</text>
</comment>
<dbReference type="Proteomes" id="UP000177622">
    <property type="component" value="Unassembled WGS sequence"/>
</dbReference>
<feature type="non-terminal residue" evidence="3">
    <location>
        <position position="1"/>
    </location>
</feature>
<proteinExistence type="predicted"/>
<feature type="non-terminal residue" evidence="3">
    <location>
        <position position="699"/>
    </location>
</feature>
<feature type="region of interest" description="Disordered" evidence="1">
    <location>
        <begin position="70"/>
        <end position="106"/>
    </location>
</feature>
<sequence length="699" mass="78589">EPPSDAESVHYSDDDLQDVDRTLRQEPPRQREDPLHFPAPEATGADIRRPILNIDRTNRSDVFNLSPIRDSVPLQTTESEMPHDDTNTVGNYPPRQFRPRESPEQEKAIAHLKRAKEAVRKLRDDSKFEALKGKSNYRHWADNMEQLFDDNAVTPIVYGEVMILPREHRHFLAQAQFVSFARRAINSHVSKQIQQYLQDRKLRDPAAMWKVIESAYAPTDASIAASGVSELNEILESNCTSLDQYKFRFQTAWTKTFTGSIESERVKCLFFLEKLDSPKWDAWKTSLMSRVSRSSDSDRIYRFDELIAELEDFERSIDRETKTRNAYAVRSAASPAASGPRPHCEHCNKKGHVKANCWKLRRDRKPKDMKGDGFSTEKPAKKMEAYTANTIEIDLPHNVLSIASDMPSDRWICDTGADVHFTASPSNFMPGTAKPISIRIQTVSGITIEEGLRGDICMKLTGSRRRPDSSILLTDVLWTPAASANLISGARLARKGVTAIYRPNQLLLKRKDGSILGTGRKVGKQWILNVSSVGSPKMETASLHHVRSSTEPSNIPAAIMTTDADADAEAPQPRLNKSRVNVHTWHRRMGHIGTQGVQKTARIVDGIDIEGLAVSKQPCGDCAIGRAPHKPNRRPILHRSERAGDLVYVDIGGGGKLTPAIETGARYWLLMIDDFDGWAEIRFLRTKSEAEIVIKELFS</sequence>
<reference evidence="3 4" key="1">
    <citation type="journal article" date="2016" name="Sci. Rep.">
        <title>Penicillium arizonense, a new, genome sequenced fungal species, reveals a high chemical diversity in secreted metabolites.</title>
        <authorList>
            <person name="Grijseels S."/>
            <person name="Nielsen J.C."/>
            <person name="Randelovic M."/>
            <person name="Nielsen J."/>
            <person name="Nielsen K.F."/>
            <person name="Workman M."/>
            <person name="Frisvad J.C."/>
        </authorList>
    </citation>
    <scope>NUCLEOTIDE SEQUENCE [LARGE SCALE GENOMIC DNA]</scope>
    <source>
        <strain evidence="3 4">CBS 141311</strain>
    </source>
</reference>
<organism evidence="3 4">
    <name type="scientific">Penicillium arizonense</name>
    <dbReference type="NCBI Taxonomy" id="1835702"/>
    <lineage>
        <taxon>Eukaryota</taxon>
        <taxon>Fungi</taxon>
        <taxon>Dikarya</taxon>
        <taxon>Ascomycota</taxon>
        <taxon>Pezizomycotina</taxon>
        <taxon>Eurotiomycetes</taxon>
        <taxon>Eurotiomycetidae</taxon>
        <taxon>Eurotiales</taxon>
        <taxon>Aspergillaceae</taxon>
        <taxon>Penicillium</taxon>
    </lineage>
</organism>
<evidence type="ECO:0000256" key="1">
    <source>
        <dbReference type="SAM" id="MobiDB-lite"/>
    </source>
</evidence>
<dbReference type="AlphaFoldDB" id="A0A1F5L3L8"/>
<dbReference type="STRING" id="1835702.A0A1F5L3L8"/>
<feature type="region of interest" description="Disordered" evidence="1">
    <location>
        <begin position="1"/>
        <end position="49"/>
    </location>
</feature>
<feature type="compositionally biased region" description="Basic and acidic residues" evidence="1">
    <location>
        <begin position="7"/>
        <end position="35"/>
    </location>
</feature>
<evidence type="ECO:0000313" key="3">
    <source>
        <dbReference type="EMBL" id="OGE47570.1"/>
    </source>
</evidence>
<evidence type="ECO:0000313" key="4">
    <source>
        <dbReference type="Proteomes" id="UP000177622"/>
    </source>
</evidence>
<dbReference type="GeneID" id="34581845"/>
<dbReference type="OrthoDB" id="4095857at2759"/>
<name>A0A1F5L3L8_PENAI</name>
<feature type="domain" description="Retrovirus-related Pol polyprotein from transposon TNT 1-94-like beta-barrel" evidence="2">
    <location>
        <begin position="411"/>
        <end position="496"/>
    </location>
</feature>